<sequence>MSSATNVYDVLGVIADFDDELTAESTPDSRKKKITKHLQQMSRIGFKIPDFENGLDWLNVSEPLSFSKQLKGQIVVLDFFTYCCINCMHILPDLEAVEEVYPLGSGVAVVGVHSAKFLNEKVTANITSAVLRYGIKHPVVNDKDATLWTTLAVSCWPTLLFIGPNGELLYSVAGEGGRERVLEFLAVAVDFFSSGGQLRPSSLPISLESDKGQHFDLSFPGKVSFWAERQWLLIADSGNHRILITDVNGIVQAAVGSGQRGFKDGNWSEAEFSSPQGLVGYKDHIYVADTENHCLRVISLVDKSVVTVAGTGRQGFDNEGGKVSTEQELSSPWDVELGNPQLEGSDVPVLFVAMSGIHQVWVYFLSDGPWFKKRSYPKGTCLRFAGSGREENRNNAYPEKASFAQPSGLAVGSKGSTSTLYVADSESSSIRTISLPSCKVSGLVGGEKDPTNLFAFGDEDGKGTNAKLQHPLGVALLADEGPLVVADSYNHKIKIVDLATSVCETLAGTGQAGGTVSPSDLKKTEFNEPGGVSVDRERQLIYLADTNNHAIKVVDYTKWTVFQASIQCIFYLQLPIVFPKDSPSEKVVEPEGNYEVLPEISCSACGKEVVLSVPLALSPGEHINMEAPNAWKLSAFDETGQKFLETLNPAERKGKLCFTKDNPTSSEKATFRINLSPSTSPGRVNLNISTQIFVCLDDENVCLPPKMGQFRQSLNIL</sequence>
<reference evidence="4" key="1">
    <citation type="submission" date="2025-08" db="UniProtKB">
        <authorList>
            <consortium name="RefSeq"/>
        </authorList>
    </citation>
    <scope>IDENTIFICATION</scope>
</reference>
<dbReference type="InterPro" id="IPR036249">
    <property type="entry name" value="Thioredoxin-like_sf"/>
</dbReference>
<dbReference type="RefSeq" id="XP_035825479.1">
    <property type="nucleotide sequence ID" value="XM_035969586.1"/>
</dbReference>
<evidence type="ECO:0000256" key="1">
    <source>
        <dbReference type="ARBA" id="ARBA00022737"/>
    </source>
</evidence>
<dbReference type="Gene3D" id="2.120.10.30">
    <property type="entry name" value="TolB, C-terminal domain"/>
    <property type="match status" value="3"/>
</dbReference>
<feature type="domain" description="Thioredoxin" evidence="2">
    <location>
        <begin position="42"/>
        <end position="190"/>
    </location>
</feature>
<dbReference type="SUPFAM" id="SSF101898">
    <property type="entry name" value="NHL repeat"/>
    <property type="match status" value="1"/>
</dbReference>
<gene>
    <name evidence="4" type="primary">LOC101852472</name>
</gene>
<evidence type="ECO:0000259" key="2">
    <source>
        <dbReference type="PROSITE" id="PS51352"/>
    </source>
</evidence>
<dbReference type="Pfam" id="PF01436">
    <property type="entry name" value="NHL"/>
    <property type="match status" value="3"/>
</dbReference>
<proteinExistence type="predicted"/>
<dbReference type="GeneID" id="101852472"/>
<keyword evidence="1" id="KW-0677">Repeat</keyword>
<dbReference type="Pfam" id="PF13905">
    <property type="entry name" value="Thioredoxin_8"/>
    <property type="match status" value="1"/>
</dbReference>
<dbReference type="InterPro" id="IPR013766">
    <property type="entry name" value="Thioredoxin_domain"/>
</dbReference>
<evidence type="ECO:0000313" key="4">
    <source>
        <dbReference type="RefSeq" id="XP_035825479.1"/>
    </source>
</evidence>
<dbReference type="PROSITE" id="PS51352">
    <property type="entry name" value="THIOREDOXIN_2"/>
    <property type="match status" value="1"/>
</dbReference>
<dbReference type="PANTHER" id="PTHR46388">
    <property type="entry name" value="NHL REPEAT-CONTAINING PROTEIN 2"/>
    <property type="match status" value="1"/>
</dbReference>
<protein>
    <submittedName>
        <fullName evidence="4">NHL repeat-containing protein 2</fullName>
    </submittedName>
</protein>
<organism evidence="3 4">
    <name type="scientific">Aplysia californica</name>
    <name type="common">California sea hare</name>
    <dbReference type="NCBI Taxonomy" id="6500"/>
    <lineage>
        <taxon>Eukaryota</taxon>
        <taxon>Metazoa</taxon>
        <taxon>Spiralia</taxon>
        <taxon>Lophotrochozoa</taxon>
        <taxon>Mollusca</taxon>
        <taxon>Gastropoda</taxon>
        <taxon>Heterobranchia</taxon>
        <taxon>Euthyneura</taxon>
        <taxon>Tectipleura</taxon>
        <taxon>Aplysiida</taxon>
        <taxon>Aplysioidea</taxon>
        <taxon>Aplysiidae</taxon>
        <taxon>Aplysia</taxon>
    </lineage>
</organism>
<name>A0ABM1VST7_APLCA</name>
<evidence type="ECO:0000313" key="3">
    <source>
        <dbReference type="Proteomes" id="UP000694888"/>
    </source>
</evidence>
<dbReference type="PANTHER" id="PTHR46388:SF2">
    <property type="entry name" value="NHL REPEAT-CONTAINING PROTEIN 2"/>
    <property type="match status" value="1"/>
</dbReference>
<dbReference type="Proteomes" id="UP000694888">
    <property type="component" value="Unplaced"/>
</dbReference>
<dbReference type="InterPro" id="IPR012336">
    <property type="entry name" value="Thioredoxin-like_fold"/>
</dbReference>
<dbReference type="Gene3D" id="3.40.30.10">
    <property type="entry name" value="Glutaredoxin"/>
    <property type="match status" value="1"/>
</dbReference>
<dbReference type="SUPFAM" id="SSF52833">
    <property type="entry name" value="Thioredoxin-like"/>
    <property type="match status" value="1"/>
</dbReference>
<dbReference type="InterPro" id="IPR011042">
    <property type="entry name" value="6-blade_b-propeller_TolB-like"/>
</dbReference>
<dbReference type="CDD" id="cd14951">
    <property type="entry name" value="NHL-2_like"/>
    <property type="match status" value="1"/>
</dbReference>
<accession>A0ABM1VST7</accession>
<dbReference type="InterPro" id="IPR045302">
    <property type="entry name" value="NHL2_NHL_rpt_dom"/>
</dbReference>
<dbReference type="InterPro" id="IPR001258">
    <property type="entry name" value="NHL_repeat"/>
</dbReference>
<keyword evidence="3" id="KW-1185">Reference proteome</keyword>